<organism evidence="4 5">
    <name type="scientific">Halorarum halophilum</name>
    <dbReference type="NCBI Taxonomy" id="2743090"/>
    <lineage>
        <taxon>Archaea</taxon>
        <taxon>Methanobacteriati</taxon>
        <taxon>Methanobacteriota</taxon>
        <taxon>Stenosarchaea group</taxon>
        <taxon>Halobacteria</taxon>
        <taxon>Halobacteriales</taxon>
        <taxon>Haloferacaceae</taxon>
        <taxon>Halorarum</taxon>
    </lineage>
</organism>
<dbReference type="GO" id="GO:0071281">
    <property type="term" value="P:cellular response to iron ion"/>
    <property type="evidence" value="ECO:0007669"/>
    <property type="project" value="TreeGrafter"/>
</dbReference>
<evidence type="ECO:0000259" key="3">
    <source>
        <dbReference type="PROSITE" id="PS50983"/>
    </source>
</evidence>
<feature type="compositionally biased region" description="Low complexity" evidence="2">
    <location>
        <begin position="382"/>
        <end position="397"/>
    </location>
</feature>
<dbReference type="NCBIfam" id="TIGR04281">
    <property type="entry name" value="peripla_PGF_1"/>
    <property type="match status" value="1"/>
</dbReference>
<evidence type="ECO:0000256" key="1">
    <source>
        <dbReference type="ARBA" id="ARBA00022729"/>
    </source>
</evidence>
<dbReference type="InterPro" id="IPR026469">
    <property type="entry name" value="Peripla_PGF_1"/>
</dbReference>
<dbReference type="PANTHER" id="PTHR30535:SF34">
    <property type="entry name" value="MOLYBDATE-BINDING PROTEIN MOLA"/>
    <property type="match status" value="1"/>
</dbReference>
<dbReference type="KEGG" id="halg:HUG10_14735"/>
<proteinExistence type="predicted"/>
<dbReference type="PROSITE" id="PS50983">
    <property type="entry name" value="FE_B12_PBP"/>
    <property type="match status" value="1"/>
</dbReference>
<name>A0A7D5K929_9EURY</name>
<dbReference type="Gene3D" id="3.40.50.1980">
    <property type="entry name" value="Nitrogenase molybdenum iron protein domain"/>
    <property type="match status" value="2"/>
</dbReference>
<dbReference type="EMBL" id="CP058529">
    <property type="protein sequence ID" value="QLG28719.1"/>
    <property type="molecule type" value="Genomic_DNA"/>
</dbReference>
<dbReference type="NCBIfam" id="NF038402">
    <property type="entry name" value="TroA_like"/>
    <property type="match status" value="1"/>
</dbReference>
<dbReference type="InterPro" id="IPR054828">
    <property type="entry name" value="Vit_B12_bind_prot"/>
</dbReference>
<feature type="region of interest" description="Disordered" evidence="2">
    <location>
        <begin position="365"/>
        <end position="397"/>
    </location>
</feature>
<dbReference type="InterPro" id="IPR050902">
    <property type="entry name" value="ABC_Transporter_SBP"/>
</dbReference>
<gene>
    <name evidence="4" type="ORF">HUG10_14735</name>
</gene>
<dbReference type="PANTHER" id="PTHR30535">
    <property type="entry name" value="VITAMIN B12-BINDING PROTEIN"/>
    <property type="match status" value="1"/>
</dbReference>
<dbReference type="AlphaFoldDB" id="A0A7D5K929"/>
<sequence>MDERGLALDKYLLLSTFPFGVRRYTAILLATALVLSGAVPAVAAGASAPTASDGVAGVDAPAVGGDARAVDGQFRTNGQAASCEFPFTATDATGTEVTLEERPERVTTLNPSAAQTMWEIGGKEQVVGLTQYALYLDGADSRTNVSASGMGVSVEAVVGTNPDLVLAPNASSPETVSALREAGVTVFHFAEATNVTDVRTKTTLIGQLTGNCRGAAEANAWMDANVEAAGTATADAERPTALYPLGGGYVANTGTFISAMIEAAGAENAAGQREFSTTYPQVSDEVVLELSPDYLVLTDSTTYLTEQEPYASLDAVRENNTVMVETNYLNQPAPRSVVYAVRNLTEGFHPEAAANAEFVARSEVSVETASSTASPTPDGETGDATAEPTEEPTTTDTTAAGFGAAVATLALLASALLARRGR</sequence>
<evidence type="ECO:0000256" key="2">
    <source>
        <dbReference type="SAM" id="MobiDB-lite"/>
    </source>
</evidence>
<keyword evidence="5" id="KW-1185">Reference proteome</keyword>
<keyword evidence="1" id="KW-0732">Signal</keyword>
<feature type="domain" description="Fe/B12 periplasmic-binding" evidence="3">
    <location>
        <begin position="105"/>
        <end position="352"/>
    </location>
</feature>
<accession>A0A7D5K929</accession>
<dbReference type="Proteomes" id="UP000509750">
    <property type="component" value="Chromosome"/>
</dbReference>
<dbReference type="OrthoDB" id="214567at2157"/>
<evidence type="ECO:0000313" key="4">
    <source>
        <dbReference type="EMBL" id="QLG28719.1"/>
    </source>
</evidence>
<dbReference type="InterPro" id="IPR002491">
    <property type="entry name" value="ABC_transptr_periplasmic_BD"/>
</dbReference>
<dbReference type="SUPFAM" id="SSF53807">
    <property type="entry name" value="Helical backbone' metal receptor"/>
    <property type="match status" value="1"/>
</dbReference>
<reference evidence="4 5" key="1">
    <citation type="submission" date="2020-07" db="EMBL/GenBank/DDBJ databases">
        <title>Gai3-2, isolated from salt lake.</title>
        <authorList>
            <person name="Cui H."/>
            <person name="Shi X."/>
        </authorList>
    </citation>
    <scope>NUCLEOTIDE SEQUENCE [LARGE SCALE GENOMIC DNA]</scope>
    <source>
        <strain evidence="4 5">Gai3-2</strain>
    </source>
</reference>
<evidence type="ECO:0000313" key="5">
    <source>
        <dbReference type="Proteomes" id="UP000509750"/>
    </source>
</evidence>
<dbReference type="Pfam" id="PF01497">
    <property type="entry name" value="Peripla_BP_2"/>
    <property type="match status" value="1"/>
</dbReference>
<protein>
    <submittedName>
        <fullName evidence="4">ABC transporter substrate-binding protein</fullName>
    </submittedName>
</protein>
<feature type="compositionally biased region" description="Polar residues" evidence="2">
    <location>
        <begin position="365"/>
        <end position="375"/>
    </location>
</feature>